<dbReference type="Gene3D" id="3.40.190.10">
    <property type="entry name" value="Periplasmic binding protein-like II"/>
    <property type="match status" value="2"/>
</dbReference>
<keyword evidence="5" id="KW-0472">Membrane</keyword>
<feature type="signal peptide" evidence="5">
    <location>
        <begin position="1"/>
        <end position="23"/>
    </location>
</feature>
<evidence type="ECO:0000256" key="3">
    <source>
        <dbReference type="ARBA" id="ARBA00022597"/>
    </source>
</evidence>
<dbReference type="GO" id="GO:0042956">
    <property type="term" value="P:maltodextrin transmembrane transport"/>
    <property type="evidence" value="ECO:0007669"/>
    <property type="project" value="TreeGrafter"/>
</dbReference>
<keyword evidence="5" id="KW-0449">Lipoprotein</keyword>
<dbReference type="PANTHER" id="PTHR30061:SF50">
    <property type="entry name" value="MALTOSE_MALTODEXTRIN-BINDING PERIPLASMIC PROTEIN"/>
    <property type="match status" value="1"/>
</dbReference>
<dbReference type="AlphaFoldDB" id="A0A4R7K6L0"/>
<dbReference type="GO" id="GO:0055052">
    <property type="term" value="C:ATP-binding cassette (ABC) transporter complex, substrate-binding subunit-containing"/>
    <property type="evidence" value="ECO:0007669"/>
    <property type="project" value="TreeGrafter"/>
</dbReference>
<reference evidence="6 7" key="1">
    <citation type="submission" date="2019-03" db="EMBL/GenBank/DDBJ databases">
        <title>Genomic Encyclopedia of Type Strains, Phase IV (KMG-IV): sequencing the most valuable type-strain genomes for metagenomic binning, comparative biology and taxonomic classification.</title>
        <authorList>
            <person name="Goeker M."/>
        </authorList>
    </citation>
    <scope>NUCLEOTIDE SEQUENCE [LARGE SCALE GENOMIC DNA]</scope>
    <source>
        <strain evidence="6 7">DSM 24455</strain>
    </source>
</reference>
<evidence type="ECO:0000313" key="7">
    <source>
        <dbReference type="Proteomes" id="UP000295325"/>
    </source>
</evidence>
<dbReference type="GO" id="GO:1901982">
    <property type="term" value="F:maltose binding"/>
    <property type="evidence" value="ECO:0007669"/>
    <property type="project" value="TreeGrafter"/>
</dbReference>
<gene>
    <name evidence="6" type="ORF">EDD71_13912</name>
</gene>
<evidence type="ECO:0000256" key="5">
    <source>
        <dbReference type="RuleBase" id="RU365005"/>
    </source>
</evidence>
<dbReference type="PRINTS" id="PR00181">
    <property type="entry name" value="MALTOSEBP"/>
</dbReference>
<dbReference type="RefSeq" id="WP_133629399.1">
    <property type="nucleotide sequence ID" value="NZ_SOAZ01000039.1"/>
</dbReference>
<keyword evidence="3 5" id="KW-0762">Sugar transport</keyword>
<dbReference type="PROSITE" id="PS51257">
    <property type="entry name" value="PROKAR_LIPOPROTEIN"/>
    <property type="match status" value="1"/>
</dbReference>
<dbReference type="CDD" id="cd13586">
    <property type="entry name" value="PBP2_Maltose_binding_like"/>
    <property type="match status" value="1"/>
</dbReference>
<dbReference type="GO" id="GO:0015144">
    <property type="term" value="F:carbohydrate transmembrane transporter activity"/>
    <property type="evidence" value="ECO:0007669"/>
    <property type="project" value="InterPro"/>
</dbReference>
<dbReference type="Pfam" id="PF01547">
    <property type="entry name" value="SBP_bac_1"/>
    <property type="match status" value="1"/>
</dbReference>
<evidence type="ECO:0000256" key="1">
    <source>
        <dbReference type="ARBA" id="ARBA00008520"/>
    </source>
</evidence>
<dbReference type="GO" id="GO:0015768">
    <property type="term" value="P:maltose transport"/>
    <property type="evidence" value="ECO:0007669"/>
    <property type="project" value="TreeGrafter"/>
</dbReference>
<comment type="caution">
    <text evidence="6">The sequence shown here is derived from an EMBL/GenBank/DDBJ whole genome shotgun (WGS) entry which is preliminary data.</text>
</comment>
<keyword evidence="2 5" id="KW-0813">Transport</keyword>
<evidence type="ECO:0000256" key="2">
    <source>
        <dbReference type="ARBA" id="ARBA00022448"/>
    </source>
</evidence>
<organism evidence="6 7">
    <name type="scientific">Fonticella tunisiensis</name>
    <dbReference type="NCBI Taxonomy" id="1096341"/>
    <lineage>
        <taxon>Bacteria</taxon>
        <taxon>Bacillati</taxon>
        <taxon>Bacillota</taxon>
        <taxon>Clostridia</taxon>
        <taxon>Eubacteriales</taxon>
        <taxon>Clostridiaceae</taxon>
        <taxon>Fonticella</taxon>
    </lineage>
</organism>
<dbReference type="InterPro" id="IPR006059">
    <property type="entry name" value="SBP"/>
</dbReference>
<protein>
    <recommendedName>
        <fullName evidence="5">Maltodextrin-binding protein</fullName>
    </recommendedName>
</protein>
<dbReference type="EMBL" id="SOAZ01000039">
    <property type="protein sequence ID" value="TDT46038.1"/>
    <property type="molecule type" value="Genomic_DNA"/>
</dbReference>
<keyword evidence="7" id="KW-1185">Reference proteome</keyword>
<evidence type="ECO:0000313" key="6">
    <source>
        <dbReference type="EMBL" id="TDT46038.1"/>
    </source>
</evidence>
<evidence type="ECO:0000256" key="4">
    <source>
        <dbReference type="ARBA" id="ARBA00022729"/>
    </source>
</evidence>
<keyword evidence="4 5" id="KW-0732">Signal</keyword>
<dbReference type="Proteomes" id="UP000295325">
    <property type="component" value="Unassembled WGS sequence"/>
</dbReference>
<dbReference type="InterPro" id="IPR006060">
    <property type="entry name" value="Maltose/Cyclodextrin-bd"/>
</dbReference>
<feature type="chain" id="PRO_5039755739" description="Maltodextrin-binding protein" evidence="5">
    <location>
        <begin position="24"/>
        <end position="413"/>
    </location>
</feature>
<accession>A0A4R7K6L0</accession>
<name>A0A4R7K6L0_9CLOT</name>
<sequence length="413" mass="45073">MYKKLLKALALMLSLVLMIAAFSGCSSSTNTNKPDDKKEVTLKIWHSWTGAEEEALKEAIAKYTEKHPNVKFDTLYTPNDNFKDKVTSALQTGDGPDLFFGAHDWVGPMATGGLILPIDEYVADVKGDYIQSVYDIASLNGKHYGFPLSMEAVVLIYNKDMVPTPPATISEMIKMAKDNTKDGKYGLVVDLNNTFYNTYGFLTSFGGSALKSDGVTPNLDSQGFVDYMKFMSKLINEDKIIPKQLDYGTAQSLFLEKKAAFWINGPWCFGDIEKTQNINWGAVPLPKNDITGKDSAPFVGGKMAFLPKTASDKALAADFAKFLTSAEIEKLFYDKAGTIAANKNVTMDKWTAKLISEAAAKGVPMPVAPEMNQIWQPAKDALAAVIDNGKDAASEAKAANDKAIEAIKQMKGN</sequence>
<dbReference type="SUPFAM" id="SSF53850">
    <property type="entry name" value="Periplasmic binding protein-like II"/>
    <property type="match status" value="1"/>
</dbReference>
<proteinExistence type="inferred from homology"/>
<keyword evidence="5" id="KW-1003">Cell membrane</keyword>
<dbReference type="OrthoDB" id="9766758at2"/>
<dbReference type="PANTHER" id="PTHR30061">
    <property type="entry name" value="MALTOSE-BINDING PERIPLASMIC PROTEIN"/>
    <property type="match status" value="1"/>
</dbReference>
<comment type="subcellular location">
    <subcellularLocation>
        <location evidence="5">Cell membrane</location>
        <topology evidence="5">Lipid-anchor</topology>
    </subcellularLocation>
</comment>
<comment type="similarity">
    <text evidence="1 5">Belongs to the bacterial solute-binding protein 1 family.</text>
</comment>